<dbReference type="AlphaFoldDB" id="A0A0M0JFY7"/>
<sequence>MLTRSRLATALRRPALARNLCAPAVPLVDQVRADLAVMKAKISQKTVGGYTTEAFSAALSKGTVDPTLLSASMDFSDEARKMALKLNTQASLWSNEMAGGQVANFSAYEGKIDAAILKEVQGIFETELKKAQADTKGTQEIEAVLKQWNAAFEGKDGLLELATKEEKAAEAGLLQVVADMEKLELDVVGVADVTIGEILAREPELRAEIEKEIKNNVWAP</sequence>
<name>A0A0M0JFY7_9EUKA</name>
<organism evidence="1 2">
    <name type="scientific">Chrysochromulina tobinii</name>
    <dbReference type="NCBI Taxonomy" id="1460289"/>
    <lineage>
        <taxon>Eukaryota</taxon>
        <taxon>Haptista</taxon>
        <taxon>Haptophyta</taxon>
        <taxon>Prymnesiophyceae</taxon>
        <taxon>Prymnesiales</taxon>
        <taxon>Chrysochromulinaceae</taxon>
        <taxon>Chrysochromulina</taxon>
    </lineage>
</organism>
<proteinExistence type="predicted"/>
<evidence type="ECO:0008006" key="3">
    <source>
        <dbReference type="Google" id="ProtNLM"/>
    </source>
</evidence>
<comment type="caution">
    <text evidence="1">The sequence shown here is derived from an EMBL/GenBank/DDBJ whole genome shotgun (WGS) entry which is preliminary data.</text>
</comment>
<reference evidence="2" key="1">
    <citation type="journal article" date="2015" name="PLoS Genet.">
        <title>Genome Sequence and Transcriptome Analyses of Chrysochromulina tobin: Metabolic Tools for Enhanced Algal Fitness in the Prominent Order Prymnesiales (Haptophyceae).</title>
        <authorList>
            <person name="Hovde B.T."/>
            <person name="Deodato C.R."/>
            <person name="Hunsperger H.M."/>
            <person name="Ryken S.A."/>
            <person name="Yost W."/>
            <person name="Jha R.K."/>
            <person name="Patterson J."/>
            <person name="Monnat R.J. Jr."/>
            <person name="Barlow S.B."/>
            <person name="Starkenburg S.R."/>
            <person name="Cattolico R.A."/>
        </authorList>
    </citation>
    <scope>NUCLEOTIDE SEQUENCE</scope>
    <source>
        <strain evidence="2">CCMP291</strain>
    </source>
</reference>
<dbReference type="EMBL" id="JWZX01002967">
    <property type="protein sequence ID" value="KOO25496.1"/>
    <property type="molecule type" value="Genomic_DNA"/>
</dbReference>
<gene>
    <name evidence="1" type="ORF">Ctob_002805</name>
</gene>
<protein>
    <recommendedName>
        <fullName evidence="3">ATP synthase subunit d, mitochondrial</fullName>
    </recommendedName>
</protein>
<evidence type="ECO:0000313" key="1">
    <source>
        <dbReference type="EMBL" id="KOO25496.1"/>
    </source>
</evidence>
<dbReference type="Proteomes" id="UP000037460">
    <property type="component" value="Unassembled WGS sequence"/>
</dbReference>
<keyword evidence="2" id="KW-1185">Reference proteome</keyword>
<accession>A0A0M0JFY7</accession>
<evidence type="ECO:0000313" key="2">
    <source>
        <dbReference type="Proteomes" id="UP000037460"/>
    </source>
</evidence>